<feature type="region of interest" description="Disordered" evidence="12">
    <location>
        <begin position="139"/>
        <end position="159"/>
    </location>
</feature>
<dbReference type="Pfam" id="PF15013">
    <property type="entry name" value="CCSMST1"/>
    <property type="match status" value="1"/>
</dbReference>
<dbReference type="PANTHER" id="PTHR35268:SF1">
    <property type="entry name" value="UBIQUINOL-CYTOCHROME-C REDUCTASE COMPLEX ASSEMBLY FACTOR 4"/>
    <property type="match status" value="1"/>
</dbReference>
<accession>A0A9D3S4N3</accession>
<keyword evidence="10" id="KW-0472">Membrane</keyword>
<keyword evidence="3" id="KW-0679">Respiratory chain</keyword>
<gene>
    <name evidence="13" type="ORF">ANANG_G00039460</name>
</gene>
<keyword evidence="14" id="KW-1185">Reference proteome</keyword>
<evidence type="ECO:0000256" key="2">
    <source>
        <dbReference type="ARBA" id="ARBA00022448"/>
    </source>
</evidence>
<reference evidence="13" key="1">
    <citation type="submission" date="2021-01" db="EMBL/GenBank/DDBJ databases">
        <title>A chromosome-scale assembly of European eel, Anguilla anguilla.</title>
        <authorList>
            <person name="Henkel C."/>
            <person name="Jong-Raadsen S.A."/>
            <person name="Dufour S."/>
            <person name="Weltzien F.-A."/>
            <person name="Palstra A.P."/>
            <person name="Pelster B."/>
            <person name="Spaink H.P."/>
            <person name="Van Den Thillart G.E."/>
            <person name="Jansen H."/>
            <person name="Zahm M."/>
            <person name="Klopp C."/>
            <person name="Cedric C."/>
            <person name="Louis A."/>
            <person name="Berthelot C."/>
            <person name="Parey E."/>
            <person name="Roest Crollius H."/>
            <person name="Montfort J."/>
            <person name="Robinson-Rechavi M."/>
            <person name="Bucao C."/>
            <person name="Bouchez O."/>
            <person name="Gislard M."/>
            <person name="Lluch J."/>
            <person name="Milhes M."/>
            <person name="Lampietro C."/>
            <person name="Lopez Roques C."/>
            <person name="Donnadieu C."/>
            <person name="Braasch I."/>
            <person name="Desvignes T."/>
            <person name="Postlethwait J."/>
            <person name="Bobe J."/>
            <person name="Guiguen Y."/>
            <person name="Dirks R."/>
        </authorList>
    </citation>
    <scope>NUCLEOTIDE SEQUENCE</scope>
    <source>
        <strain evidence="13">Tag_6206</strain>
        <tissue evidence="13">Liver</tissue>
    </source>
</reference>
<keyword evidence="8" id="KW-1133">Transmembrane helix</keyword>
<comment type="caution">
    <text evidence="13">The sequence shown here is derived from an EMBL/GenBank/DDBJ whole genome shotgun (WGS) entry which is preliminary data.</text>
</comment>
<keyword evidence="6" id="KW-0999">Mitochondrion inner membrane</keyword>
<proteinExistence type="inferred from homology"/>
<evidence type="ECO:0000256" key="8">
    <source>
        <dbReference type="ARBA" id="ARBA00022989"/>
    </source>
</evidence>
<keyword evidence="7" id="KW-0249">Electron transport</keyword>
<feature type="compositionally biased region" description="Acidic residues" evidence="12">
    <location>
        <begin position="145"/>
        <end position="159"/>
    </location>
</feature>
<evidence type="ECO:0000256" key="7">
    <source>
        <dbReference type="ARBA" id="ARBA00022982"/>
    </source>
</evidence>
<keyword evidence="2" id="KW-0813">Transport</keyword>
<evidence type="ECO:0000256" key="12">
    <source>
        <dbReference type="SAM" id="MobiDB-lite"/>
    </source>
</evidence>
<dbReference type="AlphaFoldDB" id="A0A9D3S4N3"/>
<sequence>MVSTLHDHRPTMPGVGQKLFAVLKHNGVSFRGVLFHGYRSEQKPTRLGATRNLCLSQRYRRLQSPQDQDDEEIEKPIKFSSSKASHRVWSVDRSFGSTHERPWWKVLPLSLFGVCFLLWCVFRQESQIDEKLEKRLDEHIPGLLSDEDDTDEDETRPDS</sequence>
<dbReference type="Proteomes" id="UP001044222">
    <property type="component" value="Unassembled WGS sequence"/>
</dbReference>
<evidence type="ECO:0000313" key="14">
    <source>
        <dbReference type="Proteomes" id="UP001044222"/>
    </source>
</evidence>
<organism evidence="13 14">
    <name type="scientific">Anguilla anguilla</name>
    <name type="common">European freshwater eel</name>
    <name type="synonym">Muraena anguilla</name>
    <dbReference type="NCBI Taxonomy" id="7936"/>
    <lineage>
        <taxon>Eukaryota</taxon>
        <taxon>Metazoa</taxon>
        <taxon>Chordata</taxon>
        <taxon>Craniata</taxon>
        <taxon>Vertebrata</taxon>
        <taxon>Euteleostomi</taxon>
        <taxon>Actinopterygii</taxon>
        <taxon>Neopterygii</taxon>
        <taxon>Teleostei</taxon>
        <taxon>Anguilliformes</taxon>
        <taxon>Anguillidae</taxon>
        <taxon>Anguilla</taxon>
    </lineage>
</organism>
<evidence type="ECO:0000256" key="6">
    <source>
        <dbReference type="ARBA" id="ARBA00022792"/>
    </source>
</evidence>
<dbReference type="PANTHER" id="PTHR35268">
    <property type="entry name" value="PROTEIN CCSMST1"/>
    <property type="match status" value="1"/>
</dbReference>
<dbReference type="PRINTS" id="PR02042">
    <property type="entry name" value="CCSMST1"/>
</dbReference>
<evidence type="ECO:0000256" key="10">
    <source>
        <dbReference type="ARBA" id="ARBA00023136"/>
    </source>
</evidence>
<evidence type="ECO:0000256" key="4">
    <source>
        <dbReference type="ARBA" id="ARBA00022692"/>
    </source>
</evidence>
<evidence type="ECO:0000256" key="11">
    <source>
        <dbReference type="ARBA" id="ARBA00034713"/>
    </source>
</evidence>
<evidence type="ECO:0000313" key="13">
    <source>
        <dbReference type="EMBL" id="KAG5854593.1"/>
    </source>
</evidence>
<dbReference type="GO" id="GO:0005743">
    <property type="term" value="C:mitochondrial inner membrane"/>
    <property type="evidence" value="ECO:0007669"/>
    <property type="project" value="UniProtKB-SubCell"/>
</dbReference>
<dbReference type="InterPro" id="IPR029160">
    <property type="entry name" value="UQCC4"/>
</dbReference>
<dbReference type="EMBL" id="JAFIRN010000002">
    <property type="protein sequence ID" value="KAG5854593.1"/>
    <property type="molecule type" value="Genomic_DNA"/>
</dbReference>
<comment type="subcellular location">
    <subcellularLocation>
        <location evidence="1">Mitochondrion inner membrane</location>
        <topology evidence="1">Single-pass membrane protein</topology>
    </subcellularLocation>
</comment>
<comment type="similarity">
    <text evidence="11">Belongs to the UQCC4 family.</text>
</comment>
<keyword evidence="5" id="KW-0732">Signal</keyword>
<evidence type="ECO:0000256" key="9">
    <source>
        <dbReference type="ARBA" id="ARBA00023128"/>
    </source>
</evidence>
<keyword evidence="4" id="KW-0812">Transmembrane</keyword>
<protein>
    <submittedName>
        <fullName evidence="13">Uncharacterized protein</fullName>
    </submittedName>
</protein>
<name>A0A9D3S4N3_ANGAN</name>
<evidence type="ECO:0000256" key="3">
    <source>
        <dbReference type="ARBA" id="ARBA00022660"/>
    </source>
</evidence>
<dbReference type="InterPro" id="IPR023248">
    <property type="entry name" value="UQCC4_vert"/>
</dbReference>
<keyword evidence="9" id="KW-0496">Mitochondrion</keyword>
<evidence type="ECO:0000256" key="5">
    <source>
        <dbReference type="ARBA" id="ARBA00022729"/>
    </source>
</evidence>
<evidence type="ECO:0000256" key="1">
    <source>
        <dbReference type="ARBA" id="ARBA00004434"/>
    </source>
</evidence>